<dbReference type="GO" id="GO:0003700">
    <property type="term" value="F:DNA-binding transcription factor activity"/>
    <property type="evidence" value="ECO:0007669"/>
    <property type="project" value="InterPro"/>
</dbReference>
<accession>A0A921SRN4</accession>
<evidence type="ECO:0000259" key="1">
    <source>
        <dbReference type="Pfam" id="PF12802"/>
    </source>
</evidence>
<dbReference type="EMBL" id="DYUC01000011">
    <property type="protein sequence ID" value="HJG85671.1"/>
    <property type="molecule type" value="Genomic_DNA"/>
</dbReference>
<name>A0A921SRN4_9FIRM</name>
<evidence type="ECO:0000313" key="2">
    <source>
        <dbReference type="EMBL" id="HJG85671.1"/>
    </source>
</evidence>
<protein>
    <submittedName>
        <fullName evidence="2">MarR family transcriptional regulator</fullName>
    </submittedName>
</protein>
<proteinExistence type="predicted"/>
<dbReference type="InterPro" id="IPR036390">
    <property type="entry name" value="WH_DNA-bd_sf"/>
</dbReference>
<dbReference type="InterPro" id="IPR036388">
    <property type="entry name" value="WH-like_DNA-bd_sf"/>
</dbReference>
<feature type="domain" description="HTH marR-type" evidence="1">
    <location>
        <begin position="196"/>
        <end position="232"/>
    </location>
</feature>
<dbReference type="InterPro" id="IPR000835">
    <property type="entry name" value="HTH_MarR-typ"/>
</dbReference>
<reference evidence="2" key="2">
    <citation type="submission" date="2021-09" db="EMBL/GenBank/DDBJ databases">
        <authorList>
            <person name="Gilroy R."/>
        </authorList>
    </citation>
    <scope>NUCLEOTIDE SEQUENCE</scope>
    <source>
        <strain evidence="2">CHK179-5677</strain>
    </source>
</reference>
<dbReference type="AlphaFoldDB" id="A0A921SRN4"/>
<dbReference type="Gene3D" id="1.10.10.10">
    <property type="entry name" value="Winged helix-like DNA-binding domain superfamily/Winged helix DNA-binding domain"/>
    <property type="match status" value="1"/>
</dbReference>
<dbReference type="SUPFAM" id="SSF46785">
    <property type="entry name" value="Winged helix' DNA-binding domain"/>
    <property type="match status" value="1"/>
</dbReference>
<organism evidence="2 3">
    <name type="scientific">Pseudoflavonifractor capillosus</name>
    <dbReference type="NCBI Taxonomy" id="106588"/>
    <lineage>
        <taxon>Bacteria</taxon>
        <taxon>Bacillati</taxon>
        <taxon>Bacillota</taxon>
        <taxon>Clostridia</taxon>
        <taxon>Eubacteriales</taxon>
        <taxon>Oscillospiraceae</taxon>
        <taxon>Pseudoflavonifractor</taxon>
    </lineage>
</organism>
<dbReference type="RefSeq" id="WP_304247307.1">
    <property type="nucleotide sequence ID" value="NZ_DYUC01000011.1"/>
</dbReference>
<evidence type="ECO:0000313" key="3">
    <source>
        <dbReference type="Proteomes" id="UP000760668"/>
    </source>
</evidence>
<reference evidence="2" key="1">
    <citation type="journal article" date="2021" name="PeerJ">
        <title>Extensive microbial diversity within the chicken gut microbiome revealed by metagenomics and culture.</title>
        <authorList>
            <person name="Gilroy R."/>
            <person name="Ravi A."/>
            <person name="Getino M."/>
            <person name="Pursley I."/>
            <person name="Horton D.L."/>
            <person name="Alikhan N.F."/>
            <person name="Baker D."/>
            <person name="Gharbi K."/>
            <person name="Hall N."/>
            <person name="Watson M."/>
            <person name="Adriaenssens E.M."/>
            <person name="Foster-Nyarko E."/>
            <person name="Jarju S."/>
            <person name="Secka A."/>
            <person name="Antonio M."/>
            <person name="Oren A."/>
            <person name="Chaudhuri R.R."/>
            <person name="La Ragione R."/>
            <person name="Hildebrand F."/>
            <person name="Pallen M.J."/>
        </authorList>
    </citation>
    <scope>NUCLEOTIDE SEQUENCE</scope>
    <source>
        <strain evidence="2">CHK179-5677</strain>
    </source>
</reference>
<comment type="caution">
    <text evidence="2">The sequence shown here is derived from an EMBL/GenBank/DDBJ whole genome shotgun (WGS) entry which is preliminary data.</text>
</comment>
<dbReference type="Pfam" id="PF12802">
    <property type="entry name" value="MarR_2"/>
    <property type="match status" value="1"/>
</dbReference>
<dbReference type="Proteomes" id="UP000760668">
    <property type="component" value="Unassembled WGS sequence"/>
</dbReference>
<sequence>MLGYQLEIKQLVDYPRCRVHREFIQTLIADRSIRTNNGYSGLFYYAVLCSYANFRTSYRRIDGITYTIYPGEWVCTFKELSEWLRLRTKRSIFDALDRLQDDHLIDYKILGRDKLVRYQIKDWRRHNTVLDYNCPCQKDTGFYFLPVSTATDLISVGRCSEMDILLDLWISAVYNDERVQGSFTGPVAYFRNGSGKPLVSYADLAARWGISKATVSRVLKKLSRLGHITLVTFPGRHGTAIYLKNYLSTMFQISDVMVDKAEVALSLNIKLLPPDTEPEAAERSACGPMRLLFVSKAFMDNVAQNVLQLLERQGVACSQCPRCSYQLYPLSDDGKGEYMGEQEQPHRFRMEIFCGPGTPRYVFVLSLGILQEGVTEHG</sequence>
<gene>
    <name evidence="2" type="ORF">K8V01_01370</name>
</gene>